<evidence type="ECO:0000256" key="2">
    <source>
        <dbReference type="ARBA" id="ARBA00022737"/>
    </source>
</evidence>
<dbReference type="EMBL" id="CASHTH010002501">
    <property type="protein sequence ID" value="CAI8030782.1"/>
    <property type="molecule type" value="Genomic_DNA"/>
</dbReference>
<gene>
    <name evidence="6" type="ORF">GBAR_LOCUS17468</name>
</gene>
<dbReference type="GO" id="GO:0007154">
    <property type="term" value="P:cell communication"/>
    <property type="evidence" value="ECO:0007669"/>
    <property type="project" value="InterPro"/>
</dbReference>
<dbReference type="Gene3D" id="2.60.40.2030">
    <property type="match status" value="1"/>
</dbReference>
<dbReference type="SUPFAM" id="SSF141072">
    <property type="entry name" value="CalX-like"/>
    <property type="match status" value="1"/>
</dbReference>
<keyword evidence="7" id="KW-1185">Reference proteome</keyword>
<dbReference type="InterPro" id="IPR038081">
    <property type="entry name" value="CalX-like_sf"/>
</dbReference>
<evidence type="ECO:0000256" key="1">
    <source>
        <dbReference type="ARBA" id="ARBA00022729"/>
    </source>
</evidence>
<feature type="non-terminal residue" evidence="6">
    <location>
        <position position="1"/>
    </location>
</feature>
<feature type="domain" description="Calx-beta" evidence="5">
    <location>
        <begin position="27"/>
        <end position="123"/>
    </location>
</feature>
<comment type="caution">
    <text evidence="6">The sequence shown here is derived from an EMBL/GenBank/DDBJ whole genome shotgun (WGS) entry which is preliminary data.</text>
</comment>
<name>A0AA35SKN6_GEOBA</name>
<evidence type="ECO:0000313" key="6">
    <source>
        <dbReference type="EMBL" id="CAI8030782.1"/>
    </source>
</evidence>
<dbReference type="InterPro" id="IPR003644">
    <property type="entry name" value="Calx_beta"/>
</dbReference>
<feature type="signal peptide" evidence="4">
    <location>
        <begin position="1"/>
        <end position="25"/>
    </location>
</feature>
<dbReference type="AlphaFoldDB" id="A0AA35SKN6"/>
<sequence length="188" mass="19388">MTMNLEPWCLIQGLALLQYLRGDMASVCITISSTATSLGCDLTVTLTTADGKATSADNDYTAGQYEISFMTGDTFDLMGCVDIPTIDDMILEGDHDFIVSVYDITPDGAVTASGDLTVTITDAADGQASIDLQGDDTFSEGDGTVQCCFAISGLPSGGLGCDIVVTVQSLAVGGAMDATVGSDYALLM</sequence>
<evidence type="ECO:0000256" key="4">
    <source>
        <dbReference type="SAM" id="SignalP"/>
    </source>
</evidence>
<feature type="chain" id="PRO_5041383537" description="Calx-beta domain-containing protein" evidence="4">
    <location>
        <begin position="26"/>
        <end position="188"/>
    </location>
</feature>
<dbReference type="Pfam" id="PF03160">
    <property type="entry name" value="Calx-beta"/>
    <property type="match status" value="1"/>
</dbReference>
<dbReference type="GO" id="GO:0016020">
    <property type="term" value="C:membrane"/>
    <property type="evidence" value="ECO:0007669"/>
    <property type="project" value="InterPro"/>
</dbReference>
<keyword evidence="3" id="KW-0106">Calcium</keyword>
<dbReference type="Proteomes" id="UP001174909">
    <property type="component" value="Unassembled WGS sequence"/>
</dbReference>
<keyword evidence="1 4" id="KW-0732">Signal</keyword>
<protein>
    <recommendedName>
        <fullName evidence="5">Calx-beta domain-containing protein</fullName>
    </recommendedName>
</protein>
<reference evidence="6" key="1">
    <citation type="submission" date="2023-03" db="EMBL/GenBank/DDBJ databases">
        <authorList>
            <person name="Steffen K."/>
            <person name="Cardenas P."/>
        </authorList>
    </citation>
    <scope>NUCLEOTIDE SEQUENCE</scope>
</reference>
<keyword evidence="2" id="KW-0677">Repeat</keyword>
<evidence type="ECO:0000259" key="5">
    <source>
        <dbReference type="Pfam" id="PF03160"/>
    </source>
</evidence>
<organism evidence="6 7">
    <name type="scientific">Geodia barretti</name>
    <name type="common">Barrett's horny sponge</name>
    <dbReference type="NCBI Taxonomy" id="519541"/>
    <lineage>
        <taxon>Eukaryota</taxon>
        <taxon>Metazoa</taxon>
        <taxon>Porifera</taxon>
        <taxon>Demospongiae</taxon>
        <taxon>Heteroscleromorpha</taxon>
        <taxon>Tetractinellida</taxon>
        <taxon>Astrophorina</taxon>
        <taxon>Geodiidae</taxon>
        <taxon>Geodia</taxon>
    </lineage>
</organism>
<accession>A0AA35SKN6</accession>
<proteinExistence type="predicted"/>
<evidence type="ECO:0000313" key="7">
    <source>
        <dbReference type="Proteomes" id="UP001174909"/>
    </source>
</evidence>
<evidence type="ECO:0000256" key="3">
    <source>
        <dbReference type="ARBA" id="ARBA00022837"/>
    </source>
</evidence>